<accession>A0A9X8EMH4</accession>
<proteinExistence type="predicted"/>
<dbReference type="RefSeq" id="WP_148071540.1">
    <property type="nucleotide sequence ID" value="NZ_RJUR01000012.1"/>
</dbReference>
<name>A0A9X8EMH4_PSEPU</name>
<evidence type="ECO:0000313" key="1">
    <source>
        <dbReference type="EMBL" id="ROQ51827.1"/>
    </source>
</evidence>
<dbReference type="Proteomes" id="UP000269115">
    <property type="component" value="Unassembled WGS sequence"/>
</dbReference>
<dbReference type="AlphaFoldDB" id="A0A9X8EMH4"/>
<sequence length="370" mass="41385">MLKDRAQKATALKFCVSKRWLPQLEVEIESNNRLGQSRYLLTDLDVLSISSSPVGMHSKIVFDCKSGMRESAIGRAFWLKGVMTKVGADHGFVVLNSKLKLSRDHRISASELGVSLLHDSEFGDLAQGLEGSIDLRYDYSLMADIEAWEEFLALRSRSPAFAEYMGYATSTFWTIKDYGEQCRKTVARLRKLRPELDPSKKDHLAIFGDALCLFLISLSSLANRLFLLLMRPSAVDEFSSALLASVYGGYENLQSAKKIRQLATGQSDDAVSIFPDVERFEQLVREVVQAPQQALPAALLARELAFNFLKDMPETGLQIDISNESPYASKFVLLAAEYLQRATKLPPEFASAYVERSFSLMNRAIIKTSP</sequence>
<dbReference type="EMBL" id="RJUR01000012">
    <property type="protein sequence ID" value="ROQ51827.1"/>
    <property type="molecule type" value="Genomic_DNA"/>
</dbReference>
<comment type="caution">
    <text evidence="1">The sequence shown here is derived from an EMBL/GenBank/DDBJ whole genome shotgun (WGS) entry which is preliminary data.</text>
</comment>
<gene>
    <name evidence="1" type="ORF">EDF85_2299</name>
</gene>
<reference evidence="1 2" key="1">
    <citation type="submission" date="2018-11" db="EMBL/GenBank/DDBJ databases">
        <title>Genomic analyses of the natural microbiome of Caenorhabditis elegans.</title>
        <authorList>
            <person name="Samuel B."/>
        </authorList>
    </citation>
    <scope>NUCLEOTIDE SEQUENCE [LARGE SCALE GENOMIC DNA]</scope>
    <source>
        <strain evidence="1 2">BIGb0473</strain>
    </source>
</reference>
<evidence type="ECO:0000313" key="2">
    <source>
        <dbReference type="Proteomes" id="UP000269115"/>
    </source>
</evidence>
<protein>
    <submittedName>
        <fullName evidence="1">Uncharacterized protein</fullName>
    </submittedName>
</protein>
<organism evidence="1 2">
    <name type="scientific">Pseudomonas putida</name>
    <name type="common">Arthrobacter siderocapsulatus</name>
    <dbReference type="NCBI Taxonomy" id="303"/>
    <lineage>
        <taxon>Bacteria</taxon>
        <taxon>Pseudomonadati</taxon>
        <taxon>Pseudomonadota</taxon>
        <taxon>Gammaproteobacteria</taxon>
        <taxon>Pseudomonadales</taxon>
        <taxon>Pseudomonadaceae</taxon>
        <taxon>Pseudomonas</taxon>
    </lineage>
</organism>